<accession>A0ABD0MD09</accession>
<sequence length="269" mass="31128">MNRDKTDHNKTNKGNPNSKTPRPNSPSSPSMLSSASPKPPCCTEVSDILLSIENKPSGLDQRIALMEVIHKDIQELRHSLEFSQEQIDTLTKENNFLKDSVHTLANQLTSVITENKNMKELILDLQTRSMRDNLVFTGIPHQTPDDPEKLVKDFMTKQLKIPAETVQTITFHHVHRIRSQNNNSRPQPIIAKFEHYKHKELVQKQGRQLKGTNYGLNEQYPKDILLRRKQLFPIHKQKINEGKKAIIIVDKLYIDGQLYRDKDITPWLF</sequence>
<dbReference type="Gene3D" id="3.30.70.1820">
    <property type="entry name" value="L1 transposable element, RRM domain"/>
    <property type="match status" value="1"/>
</dbReference>
<dbReference type="Gene3D" id="1.20.5.170">
    <property type="match status" value="1"/>
</dbReference>
<dbReference type="Proteomes" id="UP001529510">
    <property type="component" value="Unassembled WGS sequence"/>
</dbReference>
<dbReference type="InterPro" id="IPR004244">
    <property type="entry name" value="Transposase_22"/>
</dbReference>
<name>A0ABD0MD09_CIRMR</name>
<keyword evidence="1" id="KW-0175">Coiled coil</keyword>
<evidence type="ECO:0000313" key="3">
    <source>
        <dbReference type="EMBL" id="KAL0146694.1"/>
    </source>
</evidence>
<evidence type="ECO:0000256" key="2">
    <source>
        <dbReference type="SAM" id="MobiDB-lite"/>
    </source>
</evidence>
<dbReference type="EMBL" id="JAMKFB020000908">
    <property type="protein sequence ID" value="KAL0146694.1"/>
    <property type="molecule type" value="Genomic_DNA"/>
</dbReference>
<organism evidence="3 4">
    <name type="scientific">Cirrhinus mrigala</name>
    <name type="common">Mrigala</name>
    <dbReference type="NCBI Taxonomy" id="683832"/>
    <lineage>
        <taxon>Eukaryota</taxon>
        <taxon>Metazoa</taxon>
        <taxon>Chordata</taxon>
        <taxon>Craniata</taxon>
        <taxon>Vertebrata</taxon>
        <taxon>Euteleostomi</taxon>
        <taxon>Actinopterygii</taxon>
        <taxon>Neopterygii</taxon>
        <taxon>Teleostei</taxon>
        <taxon>Ostariophysi</taxon>
        <taxon>Cypriniformes</taxon>
        <taxon>Cyprinidae</taxon>
        <taxon>Labeoninae</taxon>
        <taxon>Labeonini</taxon>
        <taxon>Cirrhinus</taxon>
    </lineage>
</organism>
<gene>
    <name evidence="3" type="ORF">M9458_058034</name>
</gene>
<evidence type="ECO:0000256" key="1">
    <source>
        <dbReference type="SAM" id="Coils"/>
    </source>
</evidence>
<reference evidence="3 4" key="1">
    <citation type="submission" date="2024-05" db="EMBL/GenBank/DDBJ databases">
        <title>Genome sequencing and assembly of Indian major carp, Cirrhinus mrigala (Hamilton, 1822).</title>
        <authorList>
            <person name="Mohindra V."/>
            <person name="Chowdhury L.M."/>
            <person name="Lal K."/>
            <person name="Jena J.K."/>
        </authorList>
    </citation>
    <scope>NUCLEOTIDE SEQUENCE [LARGE SCALE GENOMIC DNA]</scope>
    <source>
        <strain evidence="3">CM1030</strain>
        <tissue evidence="3">Blood</tissue>
    </source>
</reference>
<feature type="coiled-coil region" evidence="1">
    <location>
        <begin position="73"/>
        <end position="107"/>
    </location>
</feature>
<dbReference type="AlphaFoldDB" id="A0ABD0MD09"/>
<feature type="compositionally biased region" description="Low complexity" evidence="2">
    <location>
        <begin position="15"/>
        <end position="36"/>
    </location>
</feature>
<evidence type="ECO:0000313" key="4">
    <source>
        <dbReference type="Proteomes" id="UP001529510"/>
    </source>
</evidence>
<feature type="region of interest" description="Disordered" evidence="2">
    <location>
        <begin position="1"/>
        <end position="40"/>
    </location>
</feature>
<dbReference type="PANTHER" id="PTHR11505">
    <property type="entry name" value="L1 TRANSPOSABLE ELEMENT-RELATED"/>
    <property type="match status" value="1"/>
</dbReference>
<protein>
    <submittedName>
        <fullName evidence="3">Uncharacterized protein</fullName>
    </submittedName>
</protein>
<feature type="compositionally biased region" description="Basic and acidic residues" evidence="2">
    <location>
        <begin position="1"/>
        <end position="10"/>
    </location>
</feature>
<proteinExistence type="predicted"/>
<comment type="caution">
    <text evidence="3">The sequence shown here is derived from an EMBL/GenBank/DDBJ whole genome shotgun (WGS) entry which is preliminary data.</text>
</comment>
<keyword evidence="4" id="KW-1185">Reference proteome</keyword>